<proteinExistence type="predicted"/>
<accession>A0A6G3ZWZ7</accession>
<evidence type="ECO:0000313" key="1">
    <source>
        <dbReference type="EMBL" id="NEW05937.1"/>
    </source>
</evidence>
<name>A0A6G3ZWZ7_9BACL</name>
<reference evidence="1" key="1">
    <citation type="submission" date="2020-02" db="EMBL/GenBank/DDBJ databases">
        <authorList>
            <person name="Shen X.-R."/>
            <person name="Zhang Y.-X."/>
        </authorList>
    </citation>
    <scope>NUCLEOTIDE SEQUENCE</scope>
    <source>
        <strain evidence="1">SYP-B3998</strain>
    </source>
</reference>
<dbReference type="AlphaFoldDB" id="A0A6G3ZWZ7"/>
<organism evidence="1">
    <name type="scientific">Paenibacillus sp. SYP-B3998</name>
    <dbReference type="NCBI Taxonomy" id="2678564"/>
    <lineage>
        <taxon>Bacteria</taxon>
        <taxon>Bacillati</taxon>
        <taxon>Bacillota</taxon>
        <taxon>Bacilli</taxon>
        <taxon>Bacillales</taxon>
        <taxon>Paenibacillaceae</taxon>
        <taxon>Paenibacillus</taxon>
    </lineage>
</organism>
<dbReference type="EMBL" id="JAAIKC010000002">
    <property type="protein sequence ID" value="NEW05937.1"/>
    <property type="molecule type" value="Genomic_DNA"/>
</dbReference>
<comment type="caution">
    <text evidence="1">The sequence shown here is derived from an EMBL/GenBank/DDBJ whole genome shotgun (WGS) entry which is preliminary data.</text>
</comment>
<sequence>MKGKFDRNKFKRVIFVSTRYKWDGLNPKDMAIILCGEHWLNQSKDCYVYQFLEEYAALVTVINDARSVSEALKCRDEQTLV</sequence>
<gene>
    <name evidence="1" type="ORF">GK047_07930</name>
</gene>
<protein>
    <submittedName>
        <fullName evidence="1">Uncharacterized protein</fullName>
    </submittedName>
</protein>